<gene>
    <name evidence="1" type="ORF">I4F81_006899</name>
</gene>
<evidence type="ECO:0000313" key="2">
    <source>
        <dbReference type="Proteomes" id="UP000798662"/>
    </source>
</evidence>
<accession>A0ACC3C2Z6</accession>
<reference evidence="1" key="1">
    <citation type="submission" date="2019-11" db="EMBL/GenBank/DDBJ databases">
        <title>Nori genome reveals adaptations in red seaweeds to the harsh intertidal environment.</title>
        <authorList>
            <person name="Wang D."/>
            <person name="Mao Y."/>
        </authorList>
    </citation>
    <scope>NUCLEOTIDE SEQUENCE</scope>
    <source>
        <tissue evidence="1">Gametophyte</tissue>
    </source>
</reference>
<comment type="caution">
    <text evidence="1">The sequence shown here is derived from an EMBL/GenBank/DDBJ whole genome shotgun (WGS) entry which is preliminary data.</text>
</comment>
<name>A0ACC3C2Z6_PYRYE</name>
<dbReference type="Proteomes" id="UP000798662">
    <property type="component" value="Chromosome 2"/>
</dbReference>
<protein>
    <submittedName>
        <fullName evidence="1">Uncharacterized protein</fullName>
    </submittedName>
</protein>
<proteinExistence type="predicted"/>
<keyword evidence="2" id="KW-1185">Reference proteome</keyword>
<organism evidence="1 2">
    <name type="scientific">Pyropia yezoensis</name>
    <name type="common">Susabi-nori</name>
    <name type="synonym">Porphyra yezoensis</name>
    <dbReference type="NCBI Taxonomy" id="2788"/>
    <lineage>
        <taxon>Eukaryota</taxon>
        <taxon>Rhodophyta</taxon>
        <taxon>Bangiophyceae</taxon>
        <taxon>Bangiales</taxon>
        <taxon>Bangiaceae</taxon>
        <taxon>Pyropia</taxon>
    </lineage>
</organism>
<dbReference type="EMBL" id="CM020619">
    <property type="protein sequence ID" value="KAK1864350.1"/>
    <property type="molecule type" value="Genomic_DNA"/>
</dbReference>
<evidence type="ECO:0000313" key="1">
    <source>
        <dbReference type="EMBL" id="KAK1864350.1"/>
    </source>
</evidence>
<sequence length="366" mass="36863">MTATRPPASPAIQVEYVVPSAITDGTGLADADVPASLADARVAVPSVVDPWDVASPEPDLLAALKATTVPPPIPVPGHWRQKRKYLQNKRGLAKAPFELPPYVAATGIGGLRDAAADAATEKSMKRIGRERIRPKVGAGGVPAKVLRDAFLVHATKPRLTPMGDLYYELRETEGGGGGDGGSGRRPVPGELSADLRAALGMPPDGVHPPPWLRAMQQYGPPPAYPTLRLPGVNAPLPPGGLRKGGPTAAAAGAVEADADGAGGGGGGGDGDAAPHPPPPASSLYTVLPAVASRTADGALLGTSHVYAVGDAVAPSAAGGPPAGPPPGGAAERRAASRKRKADEAADEAAARQAAAAEAARQKSFKF</sequence>